<dbReference type="GO" id="GO:0003677">
    <property type="term" value="F:DNA binding"/>
    <property type="evidence" value="ECO:0007669"/>
    <property type="project" value="UniProtKB-KW"/>
</dbReference>
<reference evidence="7 8" key="1">
    <citation type="submission" date="2016-01" db="EMBL/GenBank/DDBJ databases">
        <title>Biosynthesis of antibiotic leucinostatins and their inhibition on Phytophthora in bio-control Purpureocillium lilacinum.</title>
        <authorList>
            <person name="Wang G."/>
            <person name="Liu Z."/>
            <person name="Lin R."/>
            <person name="Li E."/>
            <person name="Mao Z."/>
            <person name="Ling J."/>
            <person name="Yin W."/>
            <person name="Xie B."/>
        </authorList>
    </citation>
    <scope>NUCLEOTIDE SEQUENCE [LARGE SCALE GENOMIC DNA]</scope>
    <source>
        <strain evidence="7">PLBJ-1</strain>
    </source>
</reference>
<evidence type="ECO:0000256" key="3">
    <source>
        <dbReference type="ARBA" id="ARBA00023125"/>
    </source>
</evidence>
<feature type="domain" description="Xylanolytic transcriptional activator regulatory" evidence="6">
    <location>
        <begin position="35"/>
        <end position="221"/>
    </location>
</feature>
<dbReference type="PANTHER" id="PTHR46910">
    <property type="entry name" value="TRANSCRIPTION FACTOR PDR1"/>
    <property type="match status" value="1"/>
</dbReference>
<dbReference type="InterPro" id="IPR050987">
    <property type="entry name" value="AtrR-like"/>
</dbReference>
<proteinExistence type="predicted"/>
<feature type="region of interest" description="Disordered" evidence="5">
    <location>
        <begin position="604"/>
        <end position="627"/>
    </location>
</feature>
<evidence type="ECO:0000259" key="6">
    <source>
        <dbReference type="Pfam" id="PF04082"/>
    </source>
</evidence>
<comment type="subcellular location">
    <subcellularLocation>
        <location evidence="1">Nucleus</location>
    </subcellularLocation>
</comment>
<sequence length="801" mass="89700">MYRTNSNILWTQRRVPNWLKPSKFCPQEGVDAIVQNYITNVHYQCYVLYPPSFLDEYRDWWASRSYGKSLGLQWTCLLLIVCACSLLEMNDELQRLVDIGPGEASGLASLCHKVARELYSVVPPSHNHILSVQFLLQSCYWHKSQARFVESWHFLAAAIRQRPLTLADIHQSIGSNGLSEFEQEMERRIWTCSYSIDRQLSILLSRPTLIEREHCDFALPNLMLEGYLLSPLLPTTLLSDVVTKLSCRFSLPNKKLKASDINEYQSTVLDWARTFPPNYSLNDPDRSGDGDHIWIVSHRHYLHMMTYWILLIPLRCHFGKSMSCNSPPAELRIRSHGIGYCLKLMDALYGMFDNGRARGGDDHQMVQFCLLDACAMLCSALLHDADGTVPRRTESLCAIDKGIAIMKQLNTTKAAQTSYAVIHQLSQQLGYMPTSSSLSSVNVIREDVDWDIQSFATADPLNCSHVGGHSAYRSCLGSYLCARFDDSVNATPPRHSLGRGFALEDLPESIEISVARTDPDTELLATQITAPIAIPPCGWTTPCLIRSPPAEHLSRALEFGSVTQQDLTELAHDWASQDYPALIEANLSGNWAGHDIELSSQHVANPLDRPRSDPGLELSMPSQTNSPPALSTFGVRLSPYCPVCRPCRRPRTAASPPAGALLRPSGLTPRPLCNPHPPRPPHNADLRLHGQPIPAPVKEHLRVCVRLAAAKYRAITRVYTFGFRREVHLDRRLPEGCPSNAKSSLIQVEGRISRTYQADNALSRCLMTRQALRRAVYSGWASAARSQVTSRNRSSVSNKQI</sequence>
<dbReference type="GO" id="GO:0003700">
    <property type="term" value="F:DNA-binding transcription factor activity"/>
    <property type="evidence" value="ECO:0007669"/>
    <property type="project" value="InterPro"/>
</dbReference>
<evidence type="ECO:0000256" key="1">
    <source>
        <dbReference type="ARBA" id="ARBA00004123"/>
    </source>
</evidence>
<evidence type="ECO:0000313" key="7">
    <source>
        <dbReference type="EMBL" id="OAQ61338.1"/>
    </source>
</evidence>
<dbReference type="GO" id="GO:0006351">
    <property type="term" value="P:DNA-templated transcription"/>
    <property type="evidence" value="ECO:0007669"/>
    <property type="project" value="InterPro"/>
</dbReference>
<keyword evidence="2" id="KW-0479">Metal-binding</keyword>
<dbReference type="Proteomes" id="UP000078240">
    <property type="component" value="Unassembled WGS sequence"/>
</dbReference>
<gene>
    <name evidence="7" type="ORF">VFPBJ_11464</name>
</gene>
<dbReference type="Pfam" id="PF04082">
    <property type="entry name" value="Fungal_trans"/>
    <property type="match status" value="1"/>
</dbReference>
<organism evidence="7 8">
    <name type="scientific">Purpureocillium lilacinum</name>
    <name type="common">Paecilomyces lilacinus</name>
    <dbReference type="NCBI Taxonomy" id="33203"/>
    <lineage>
        <taxon>Eukaryota</taxon>
        <taxon>Fungi</taxon>
        <taxon>Dikarya</taxon>
        <taxon>Ascomycota</taxon>
        <taxon>Pezizomycotina</taxon>
        <taxon>Sordariomycetes</taxon>
        <taxon>Hypocreomycetidae</taxon>
        <taxon>Hypocreales</taxon>
        <taxon>Ophiocordycipitaceae</taxon>
        <taxon>Purpureocillium</taxon>
    </lineage>
</organism>
<comment type="caution">
    <text evidence="7">The sequence shown here is derived from an EMBL/GenBank/DDBJ whole genome shotgun (WGS) entry which is preliminary data.</text>
</comment>
<evidence type="ECO:0000256" key="5">
    <source>
        <dbReference type="SAM" id="MobiDB-lite"/>
    </source>
</evidence>
<dbReference type="GO" id="GO:0005634">
    <property type="term" value="C:nucleus"/>
    <property type="evidence" value="ECO:0007669"/>
    <property type="project" value="UniProtKB-SubCell"/>
</dbReference>
<evidence type="ECO:0000313" key="8">
    <source>
        <dbReference type="Proteomes" id="UP000078240"/>
    </source>
</evidence>
<dbReference type="AlphaFoldDB" id="A0A179F7D1"/>
<name>A0A179F7D1_PURLI</name>
<dbReference type="EMBL" id="LSBH01000026">
    <property type="protein sequence ID" value="OAQ61338.1"/>
    <property type="molecule type" value="Genomic_DNA"/>
</dbReference>
<dbReference type="CDD" id="cd12148">
    <property type="entry name" value="fungal_TF_MHR"/>
    <property type="match status" value="1"/>
</dbReference>
<dbReference type="PANTHER" id="PTHR46910:SF3">
    <property type="entry name" value="HALOTOLERANCE PROTEIN 9-RELATED"/>
    <property type="match status" value="1"/>
</dbReference>
<keyword evidence="3" id="KW-0238">DNA-binding</keyword>
<evidence type="ECO:0000256" key="4">
    <source>
        <dbReference type="ARBA" id="ARBA00023242"/>
    </source>
</evidence>
<protein>
    <submittedName>
        <fullName evidence="7">Fungal specific transcription factor</fullName>
    </submittedName>
</protein>
<evidence type="ECO:0000256" key="2">
    <source>
        <dbReference type="ARBA" id="ARBA00022723"/>
    </source>
</evidence>
<keyword evidence="4" id="KW-0539">Nucleus</keyword>
<dbReference type="GO" id="GO:0008270">
    <property type="term" value="F:zinc ion binding"/>
    <property type="evidence" value="ECO:0007669"/>
    <property type="project" value="InterPro"/>
</dbReference>
<dbReference type="InterPro" id="IPR007219">
    <property type="entry name" value="XnlR_reg_dom"/>
</dbReference>
<accession>A0A179F7D1</accession>